<dbReference type="Proteomes" id="UP000265800">
    <property type="component" value="Unassembled WGS sequence"/>
</dbReference>
<dbReference type="InterPro" id="IPR041664">
    <property type="entry name" value="AAA_16"/>
</dbReference>
<reference evidence="2 3" key="1">
    <citation type="submission" date="2018-08" db="EMBL/GenBank/DDBJ databases">
        <title>Meiothermus luteus KCTC 52599 genome sequencing project.</title>
        <authorList>
            <person name="Da Costa M.S."/>
            <person name="Albuquerque L."/>
            <person name="Raposo P."/>
            <person name="Froufe H.J.C."/>
            <person name="Barroso C.S."/>
            <person name="Egas C."/>
        </authorList>
    </citation>
    <scope>NUCLEOTIDE SEQUENCE [LARGE SCALE GENOMIC DNA]</scope>
    <source>
        <strain evidence="2 3">KCTC 52599</strain>
    </source>
</reference>
<dbReference type="InterPro" id="IPR011990">
    <property type="entry name" value="TPR-like_helical_dom_sf"/>
</dbReference>
<dbReference type="InterPro" id="IPR019734">
    <property type="entry name" value="TPR_rpt"/>
</dbReference>
<proteinExistence type="predicted"/>
<keyword evidence="3" id="KW-1185">Reference proteome</keyword>
<dbReference type="EMBL" id="QWKZ01000046">
    <property type="protein sequence ID" value="RIH85344.1"/>
    <property type="molecule type" value="Genomic_DNA"/>
</dbReference>
<gene>
    <name evidence="2" type="ORF">Mlute_01590</name>
</gene>
<dbReference type="Pfam" id="PF03704">
    <property type="entry name" value="BTAD"/>
    <property type="match status" value="1"/>
</dbReference>
<comment type="caution">
    <text evidence="2">The sequence shown here is derived from an EMBL/GenBank/DDBJ whole genome shotgun (WGS) entry which is preliminary data.</text>
</comment>
<evidence type="ECO:0000313" key="2">
    <source>
        <dbReference type="EMBL" id="RIH85344.1"/>
    </source>
</evidence>
<feature type="domain" description="Bacterial transcriptional activator" evidence="1">
    <location>
        <begin position="87"/>
        <end position="224"/>
    </location>
</feature>
<keyword evidence="2" id="KW-0808">Transferase</keyword>
<dbReference type="Gene3D" id="1.25.40.10">
    <property type="entry name" value="Tetratricopeptide repeat domain"/>
    <property type="match status" value="4"/>
</dbReference>
<keyword evidence="2" id="KW-0418">Kinase</keyword>
<name>A0A399EKT1_9DEIN</name>
<dbReference type="InterPro" id="IPR051677">
    <property type="entry name" value="AfsR-DnrI-RedD_regulator"/>
</dbReference>
<accession>A0A399EKT1</accession>
<dbReference type="SMART" id="SM01043">
    <property type="entry name" value="BTAD"/>
    <property type="match status" value="1"/>
</dbReference>
<dbReference type="SMART" id="SM00028">
    <property type="entry name" value="TPR"/>
    <property type="match status" value="5"/>
</dbReference>
<dbReference type="GO" id="GO:0016301">
    <property type="term" value="F:kinase activity"/>
    <property type="evidence" value="ECO:0007669"/>
    <property type="project" value="UniProtKB-KW"/>
</dbReference>
<dbReference type="InterPro" id="IPR036388">
    <property type="entry name" value="WH-like_DNA-bd_sf"/>
</dbReference>
<evidence type="ECO:0000313" key="3">
    <source>
        <dbReference type="Proteomes" id="UP000265800"/>
    </source>
</evidence>
<protein>
    <submittedName>
        <fullName evidence="2">TOMM system kinase/cyclase fusion protein</fullName>
    </submittedName>
</protein>
<sequence length="1104" mass="121912">MANCLLLLGAPELWVGGERRSLPTRKLWGLLAYLALEGPQDRERLATLLWEGPSARANLRRELVRLREAGLSLQSEGSRLAFGGFQVDVVAFLNRYATRAYTEALHLWRGELLEGVNLADAPEFEEWLELTRAQLAQRYEDALLARVLELEEAGGYAEALAWLERLLRRNPLLEAAQEAVLRLYAKTHQPSRALAHFRNYAELLTREVGLKPPRELESLAEAIARGEPFPEPSLRYTLDRPPLVEREAPWAALAQARAPLVLLLGEAGVGKSRLALEFLRSQPGFRHLQQEPQDAQVPYGGLAAGLRRLWEAGEPFAGLEERWRLEAARLVPELSSVSPPRYSGPEAQAALSTFREGLCRTLLHGLPPGGWLCWEDLHYADGTSLEFLPYLVRRAQAAGLRVLTTARPEAFRPEAPLFRAVAGLEREGLVQILHLESLSERGVLQLVRKLSGMTEGGLLFARRLHQATGGNPLFLLKTLEHLFQEGFLWAEGGAWHTPYDDETGDYRELPLPRSVQEEVWRHLQGLEATAVAEVLALSGRPLDLENLRALLGGDLLGWVAVLERLEAARLVEATREGYRFRHDLLRQAVLQALSPARAQATHSLLADRALAQDEETLFHLEAAGRHAEAWRLAQGLAQEAWARQAFAQAEGLWRRALEAFGRAPGSREEEAELLLGLEQALMVLSRLPEQGAVLQRLEGLAPGLSSERQAEVGFRRVRYLAMQGRWAEALALAEEVLALHPHPRARLYRADALANLGLGGAWEEALAVWKEARDWSLRAEAAYLLGKLAVLREDEEGLAYWLGHLTRLGSPGLAEVRLQQFVCARALGLGDLARVVAVAQEALAKAEALGYREALGVFHNFLGLAWARLGQLAQALSAYRAAEAHFAELGRAHFQAGVRINWAALLLRLGAFPEAEETANAALATFRAIQEPRGVSEALLVLGQAALWRRDWQAAEERFRESKAMAEAVGLKQSALEATTDLAASLLLQGQAAAAESLLRQVLAQKASGPSEAAWLALALLRQGQVAEAYGWARQAYGGLKGYSGFLPDLLPLALLAAHRALGEEGREVEKELCALREAQLAAAPDEYRESLSAFHRLQDHLLI</sequence>
<dbReference type="Pfam" id="PF13191">
    <property type="entry name" value="AAA_16"/>
    <property type="match status" value="1"/>
</dbReference>
<dbReference type="InterPro" id="IPR005158">
    <property type="entry name" value="BTAD"/>
</dbReference>
<evidence type="ECO:0000259" key="1">
    <source>
        <dbReference type="SMART" id="SM01043"/>
    </source>
</evidence>
<organism evidence="2 3">
    <name type="scientific">Meiothermus luteus</name>
    <dbReference type="NCBI Taxonomy" id="2026184"/>
    <lineage>
        <taxon>Bacteria</taxon>
        <taxon>Thermotogati</taxon>
        <taxon>Deinococcota</taxon>
        <taxon>Deinococci</taxon>
        <taxon>Thermales</taxon>
        <taxon>Thermaceae</taxon>
        <taxon>Meiothermus</taxon>
    </lineage>
</organism>
<dbReference type="SUPFAM" id="SSF48452">
    <property type="entry name" value="TPR-like"/>
    <property type="match status" value="3"/>
</dbReference>
<dbReference type="AlphaFoldDB" id="A0A399EKT1"/>
<dbReference type="PANTHER" id="PTHR35807">
    <property type="entry name" value="TRANSCRIPTIONAL REGULATOR REDD-RELATED"/>
    <property type="match status" value="1"/>
</dbReference>
<dbReference type="Gene3D" id="1.10.10.10">
    <property type="entry name" value="Winged helix-like DNA-binding domain superfamily/Winged helix DNA-binding domain"/>
    <property type="match status" value="1"/>
</dbReference>